<proteinExistence type="predicted"/>
<keyword evidence="4" id="KW-1185">Reference proteome</keyword>
<feature type="region of interest" description="Disordered" evidence="1">
    <location>
        <begin position="42"/>
        <end position="75"/>
    </location>
</feature>
<dbReference type="AlphaFoldDB" id="A0A1T5L499"/>
<dbReference type="STRING" id="526729.SAMN04324258_2836"/>
<evidence type="ECO:0008006" key="5">
    <source>
        <dbReference type="Google" id="ProtNLM"/>
    </source>
</evidence>
<evidence type="ECO:0000256" key="2">
    <source>
        <dbReference type="SAM" id="SignalP"/>
    </source>
</evidence>
<evidence type="ECO:0000313" key="4">
    <source>
        <dbReference type="Proteomes" id="UP000189777"/>
    </source>
</evidence>
<evidence type="ECO:0000313" key="3">
    <source>
        <dbReference type="EMBL" id="SKC70872.1"/>
    </source>
</evidence>
<accession>A0A1T5L499</accession>
<name>A0A1T5L499_9MICO</name>
<evidence type="ECO:0000256" key="1">
    <source>
        <dbReference type="SAM" id="MobiDB-lite"/>
    </source>
</evidence>
<feature type="signal peptide" evidence="2">
    <location>
        <begin position="1"/>
        <end position="35"/>
    </location>
</feature>
<dbReference type="SUPFAM" id="SSF55486">
    <property type="entry name" value="Metalloproteases ('zincins'), catalytic domain"/>
    <property type="match status" value="1"/>
</dbReference>
<dbReference type="Proteomes" id="UP000189777">
    <property type="component" value="Unassembled WGS sequence"/>
</dbReference>
<sequence length="636" mass="66325">MVAHRNRRPNARPGSPRRAACLLGAAALAAPLALAATSANGAETPTASGLAPPATPGDHAGTAAHDHDHADVTGGIDGAAMQHRILHESPDQDAPGLRAADGAPRVQEKDAGDAVDDGGDGAQRLPSPRSVSGWKLRVDGDLDTRPVSTQAVAPNEEDDGAIPLARDLGLGADRRGVSTTGVVGDGPHGSEGTATGDYDFYRLEAAKGETLTVDIAPEGDLVANALLYDAEGNLLVGSQDMTGEGAVHLSQRIEERGTYYVAVGNHYPDDPFDPASGPAVITEGPYELDVTLHARGAADTDVYAVPLRQGDVLGATVTGSARQIAVHELDGDLVQRSSVDPGIIYPDDSPLARGGNATANHVVERTGLYLVSVSDGAGDYALTVGAHRAPSTRGDTPGERVQTILLDFSGPSFDNRVFGANALEPGVRDLSPMRDFLPGWGLEASDEHAVVEATTRHVREMLRDEIPGSDVRVTNDLEDPDLFGEPGVSRIIVGGTVAEAGLMPALGLSESVDPGNFVREETAIVMPELMAGDHPISLDPFLTEDSDRVQAVGQSLGNVAAHEAGHFLGNFHTDDHDDGTSVMNTGNLLHFYAIGPDGVAGTADDDRIAMRTARFDRLQGLSGVEDTPFRTSVALR</sequence>
<gene>
    <name evidence="3" type="ORF">SAMN04324258_2836</name>
</gene>
<dbReference type="EMBL" id="FUZQ01000005">
    <property type="protein sequence ID" value="SKC70872.1"/>
    <property type="molecule type" value="Genomic_DNA"/>
</dbReference>
<organism evidence="3 4">
    <name type="scientific">Krasilnikoviella flava</name>
    <dbReference type="NCBI Taxonomy" id="526729"/>
    <lineage>
        <taxon>Bacteria</taxon>
        <taxon>Bacillati</taxon>
        <taxon>Actinomycetota</taxon>
        <taxon>Actinomycetes</taxon>
        <taxon>Micrococcales</taxon>
        <taxon>Promicromonosporaceae</taxon>
        <taxon>Krasilnikoviella</taxon>
    </lineage>
</organism>
<reference evidence="3 4" key="1">
    <citation type="submission" date="2017-02" db="EMBL/GenBank/DDBJ databases">
        <authorList>
            <person name="Peterson S.W."/>
        </authorList>
    </citation>
    <scope>NUCLEOTIDE SEQUENCE [LARGE SCALE GENOMIC DNA]</scope>
    <source>
        <strain evidence="3 4">DSM 21481</strain>
    </source>
</reference>
<dbReference type="RefSeq" id="WP_176168875.1">
    <property type="nucleotide sequence ID" value="NZ_FUZQ01000005.1"/>
</dbReference>
<protein>
    <recommendedName>
        <fullName evidence="5">Pre-peptidase C-terminal domain-containing protein</fullName>
    </recommendedName>
</protein>
<feature type="chain" id="PRO_5013250747" description="Pre-peptidase C-terminal domain-containing protein" evidence="2">
    <location>
        <begin position="36"/>
        <end position="636"/>
    </location>
</feature>
<feature type="region of interest" description="Disordered" evidence="1">
    <location>
        <begin position="89"/>
        <end position="135"/>
    </location>
</feature>
<keyword evidence="2" id="KW-0732">Signal</keyword>
<dbReference type="Gene3D" id="2.60.120.380">
    <property type="match status" value="1"/>
</dbReference>